<evidence type="ECO:0000256" key="3">
    <source>
        <dbReference type="ARBA" id="ARBA00022452"/>
    </source>
</evidence>
<evidence type="ECO:0000256" key="4">
    <source>
        <dbReference type="ARBA" id="ARBA00022692"/>
    </source>
</evidence>
<dbReference type="GO" id="GO:0009279">
    <property type="term" value="C:cell outer membrane"/>
    <property type="evidence" value="ECO:0007669"/>
    <property type="project" value="UniProtKB-SubCell"/>
</dbReference>
<keyword evidence="7 8" id="KW-0998">Cell outer membrane</keyword>
<evidence type="ECO:0000313" key="10">
    <source>
        <dbReference type="EMBL" id="TFD96316.1"/>
    </source>
</evidence>
<dbReference type="Gene3D" id="2.60.40.1120">
    <property type="entry name" value="Carboxypeptidase-like, regulatory domain"/>
    <property type="match status" value="1"/>
</dbReference>
<dbReference type="RefSeq" id="WP_134436210.1">
    <property type="nucleotide sequence ID" value="NZ_SOML01000005.1"/>
</dbReference>
<reference evidence="10 11" key="1">
    <citation type="submission" date="2019-03" db="EMBL/GenBank/DDBJ databases">
        <title>San Antonio Military Medical Center submission to MRSN (WRAIR), pending publication.</title>
        <authorList>
            <person name="Blyth D.M."/>
            <person name="Mccarthy S.L."/>
            <person name="Schall S.E."/>
            <person name="Stam J.A."/>
            <person name="Ong A.C."/>
            <person name="Mcgann P.T."/>
        </authorList>
    </citation>
    <scope>NUCLEOTIDE SEQUENCE [LARGE SCALE GENOMIC DNA]</scope>
    <source>
        <strain evidence="10 11">MRSN571793</strain>
    </source>
</reference>
<dbReference type="GO" id="GO:0015344">
    <property type="term" value="F:siderophore uptake transmembrane transporter activity"/>
    <property type="evidence" value="ECO:0007669"/>
    <property type="project" value="TreeGrafter"/>
</dbReference>
<organism evidence="10 11">
    <name type="scientific">Dysgonomonas capnocytophagoides</name>
    <dbReference type="NCBI Taxonomy" id="45254"/>
    <lineage>
        <taxon>Bacteria</taxon>
        <taxon>Pseudomonadati</taxon>
        <taxon>Bacteroidota</taxon>
        <taxon>Bacteroidia</taxon>
        <taxon>Bacteroidales</taxon>
        <taxon>Dysgonomonadaceae</taxon>
        <taxon>Dysgonomonas</taxon>
    </lineage>
</organism>
<comment type="similarity">
    <text evidence="8">Belongs to the TonB-dependent receptor family.</text>
</comment>
<evidence type="ECO:0000256" key="5">
    <source>
        <dbReference type="ARBA" id="ARBA00022729"/>
    </source>
</evidence>
<evidence type="ECO:0000256" key="8">
    <source>
        <dbReference type="PROSITE-ProRule" id="PRU01360"/>
    </source>
</evidence>
<dbReference type="PANTHER" id="PTHR30069:SF29">
    <property type="entry name" value="HEMOGLOBIN AND HEMOGLOBIN-HAPTOGLOBIN-BINDING PROTEIN 1-RELATED"/>
    <property type="match status" value="1"/>
</dbReference>
<dbReference type="Gene3D" id="2.170.130.10">
    <property type="entry name" value="TonB-dependent receptor, plug domain"/>
    <property type="match status" value="1"/>
</dbReference>
<keyword evidence="3 8" id="KW-1134">Transmembrane beta strand</keyword>
<evidence type="ECO:0000256" key="2">
    <source>
        <dbReference type="ARBA" id="ARBA00022448"/>
    </source>
</evidence>
<dbReference type="InterPro" id="IPR039426">
    <property type="entry name" value="TonB-dep_rcpt-like"/>
</dbReference>
<dbReference type="NCBIfam" id="TIGR04056">
    <property type="entry name" value="OMP_RagA_SusC"/>
    <property type="match status" value="1"/>
</dbReference>
<name>A0A4Y8L735_9BACT</name>
<evidence type="ECO:0000256" key="7">
    <source>
        <dbReference type="ARBA" id="ARBA00023237"/>
    </source>
</evidence>
<dbReference type="OrthoDB" id="9768177at2"/>
<dbReference type="PROSITE" id="PS52016">
    <property type="entry name" value="TONB_DEPENDENT_REC_3"/>
    <property type="match status" value="1"/>
</dbReference>
<dbReference type="InterPro" id="IPR023996">
    <property type="entry name" value="TonB-dep_OMP_SusC/RagA"/>
</dbReference>
<keyword evidence="11" id="KW-1185">Reference proteome</keyword>
<dbReference type="Proteomes" id="UP000297861">
    <property type="component" value="Unassembled WGS sequence"/>
</dbReference>
<dbReference type="InterPro" id="IPR036942">
    <property type="entry name" value="Beta-barrel_TonB_sf"/>
</dbReference>
<protein>
    <submittedName>
        <fullName evidence="10">TonB-dependent receptor</fullName>
    </submittedName>
</protein>
<dbReference type="InterPro" id="IPR012910">
    <property type="entry name" value="Plug_dom"/>
</dbReference>
<dbReference type="Gene3D" id="2.40.170.20">
    <property type="entry name" value="TonB-dependent receptor, beta-barrel domain"/>
    <property type="match status" value="1"/>
</dbReference>
<sequence>MKKIITFLALIFSLTIGTIFAQNRSISGVVISSEDNEPIIGATVIVTGTQIGTVTDIDGKFTLGKVPSTAKNIKASLIGYKTKEVSISGSVVNISLEPDATALDEVFVVAYGTATRQSFTGSASVLKSDAIGKIQTSSVTNSLEGQAAGVQLISSTGQPGENPKVRIRGIGSINAGKDPLYIVDGATYDGPISTLNSADIESMTVLKDAAANSLYGARGANGVILITTKRGATGKTNISFDAKWGVNSRAIPEYDLITNKGTYYEQAWKGQYNKLYDNYIGRTTNPLAPDAASAQAISDLAGSGANSLSKILGGYNNYNVSWADLIGSDGKLNPNAKLLYNDNWDDALFSNSLRQEYNINISGGDNKQSYYVGLGYLDDDSYAKGSGFKRYSGRVRVEKEIVSWLKGGASLAYAHTIQNYPTTSGGSYVNYFQWTRNIGPIYPVYLRDPSTGAIVQDKNGKDRYDYGNVSSLGYSRPYGAMSNPAGVLDYDINEITLDNITGSTFLDAKIYDGLSVRAAFDVNTTYKNGSYLTNPLYGDGAAANGYVEKENQRYFSYTGSVFLNYKKSFDKLDVDFLAGTESYKKERSYLYGQKSNIATSFDPEFNNGVVYRELNSYSQKYSVTGYLTRLNLTYSDKYYLSLSYRRDGSSRFSPDNRWGNFASVGGSWRISQEDFFKNISFVDDLKVKGSIGSQGNDNLLYDDGSTINYIPYKDQFEVTNNDGSVSVKQTYVGNKDISWEKSINANFGIEGRLFDRLNFSIEYYNKTTKDMLFYIPVALSSGVASMPGNIGKIRNSGFEFEADVDIVRNSDFSWNLGVNAATVNNKVLTLPEANRASGIFSSGYTKIVEGGSIYDIYLPEFAGINSDGKNTWNVYNADGTFKETTTVYNNAYTATSRRKQGSAIPDLSGGITNSFAYKGIDLSFVLSYQLGGKVYDAVYASTMQMTEYGRAMHKDILKAWTTENQNTDVPRLVYGYTDASRASDLYLIDASYLNIRNISLGYTLPKSLLKTLKIDKVRVYAAGDNLALFSKRKGLDPRQYDYGTTGFNYSPLRTISFGLNVTL</sequence>
<dbReference type="SUPFAM" id="SSF56935">
    <property type="entry name" value="Porins"/>
    <property type="match status" value="1"/>
</dbReference>
<dbReference type="EMBL" id="SOML01000005">
    <property type="protein sequence ID" value="TFD96316.1"/>
    <property type="molecule type" value="Genomic_DNA"/>
</dbReference>
<evidence type="ECO:0000256" key="6">
    <source>
        <dbReference type="ARBA" id="ARBA00023136"/>
    </source>
</evidence>
<keyword evidence="6 8" id="KW-0472">Membrane</keyword>
<dbReference type="InterPro" id="IPR037066">
    <property type="entry name" value="Plug_dom_sf"/>
</dbReference>
<comment type="caution">
    <text evidence="10">The sequence shown here is derived from an EMBL/GenBank/DDBJ whole genome shotgun (WGS) entry which is preliminary data.</text>
</comment>
<evidence type="ECO:0000313" key="11">
    <source>
        <dbReference type="Proteomes" id="UP000297861"/>
    </source>
</evidence>
<keyword evidence="2 8" id="KW-0813">Transport</keyword>
<dbReference type="PANTHER" id="PTHR30069">
    <property type="entry name" value="TONB-DEPENDENT OUTER MEMBRANE RECEPTOR"/>
    <property type="match status" value="1"/>
</dbReference>
<evidence type="ECO:0000256" key="1">
    <source>
        <dbReference type="ARBA" id="ARBA00004571"/>
    </source>
</evidence>
<dbReference type="GO" id="GO:0044718">
    <property type="term" value="P:siderophore transmembrane transport"/>
    <property type="evidence" value="ECO:0007669"/>
    <property type="project" value="TreeGrafter"/>
</dbReference>
<dbReference type="Pfam" id="PF07715">
    <property type="entry name" value="Plug"/>
    <property type="match status" value="1"/>
</dbReference>
<feature type="domain" description="TonB-dependent receptor plug" evidence="9">
    <location>
        <begin position="117"/>
        <end position="223"/>
    </location>
</feature>
<gene>
    <name evidence="10" type="ORF">E2605_09085</name>
</gene>
<dbReference type="NCBIfam" id="TIGR04057">
    <property type="entry name" value="SusC_RagA_signa"/>
    <property type="match status" value="1"/>
</dbReference>
<proteinExistence type="inferred from homology"/>
<dbReference type="InterPro" id="IPR008969">
    <property type="entry name" value="CarboxyPept-like_regulatory"/>
</dbReference>
<dbReference type="InterPro" id="IPR023997">
    <property type="entry name" value="TonB-dep_OMP_SusC/RagA_CS"/>
</dbReference>
<keyword evidence="4 8" id="KW-0812">Transmembrane</keyword>
<keyword evidence="5" id="KW-0732">Signal</keyword>
<keyword evidence="10" id="KW-0675">Receptor</keyword>
<evidence type="ECO:0000259" key="9">
    <source>
        <dbReference type="Pfam" id="PF07715"/>
    </source>
</evidence>
<comment type="subcellular location">
    <subcellularLocation>
        <location evidence="1 8">Cell outer membrane</location>
        <topology evidence="1 8">Multi-pass membrane protein</topology>
    </subcellularLocation>
</comment>
<dbReference type="Pfam" id="PF13715">
    <property type="entry name" value="CarbopepD_reg_2"/>
    <property type="match status" value="1"/>
</dbReference>
<dbReference type="AlphaFoldDB" id="A0A4Y8L735"/>
<accession>A0A4Y8L735</accession>
<dbReference type="SUPFAM" id="SSF49464">
    <property type="entry name" value="Carboxypeptidase regulatory domain-like"/>
    <property type="match status" value="1"/>
</dbReference>